<evidence type="ECO:0000256" key="5">
    <source>
        <dbReference type="ARBA" id="ARBA00022679"/>
    </source>
</evidence>
<dbReference type="InterPro" id="IPR003661">
    <property type="entry name" value="HisK_dim/P_dom"/>
</dbReference>
<dbReference type="InterPro" id="IPR003594">
    <property type="entry name" value="HATPase_dom"/>
</dbReference>
<evidence type="ECO:0000256" key="6">
    <source>
        <dbReference type="ARBA" id="ARBA00022692"/>
    </source>
</evidence>
<reference evidence="14" key="1">
    <citation type="journal article" date="2014" name="Int. J. Syst. Evol. Microbiol.">
        <title>Complete genome sequence of Corynebacterium casei LMG S-19264T (=DSM 44701T), isolated from a smear-ripened cheese.</title>
        <authorList>
            <consortium name="US DOE Joint Genome Institute (JGI-PGF)"/>
            <person name="Walter F."/>
            <person name="Albersmeier A."/>
            <person name="Kalinowski J."/>
            <person name="Ruckert C."/>
        </authorList>
    </citation>
    <scope>NUCLEOTIDE SEQUENCE</scope>
    <source>
        <strain evidence="14">CGMCC 1.15448</strain>
    </source>
</reference>
<dbReference type="Gene3D" id="6.10.340.10">
    <property type="match status" value="1"/>
</dbReference>
<keyword evidence="6 11" id="KW-0812">Transmembrane</keyword>
<accession>A0A8J2XR89</accession>
<dbReference type="PROSITE" id="PS50109">
    <property type="entry name" value="HIS_KIN"/>
    <property type="match status" value="1"/>
</dbReference>
<dbReference type="Gene3D" id="3.30.565.10">
    <property type="entry name" value="Histidine kinase-like ATPase, C-terminal domain"/>
    <property type="match status" value="1"/>
</dbReference>
<dbReference type="RefSeq" id="WP_188929005.1">
    <property type="nucleotide sequence ID" value="NZ_BMJC01000001.1"/>
</dbReference>
<dbReference type="PANTHER" id="PTHR45436">
    <property type="entry name" value="SENSOR HISTIDINE KINASE YKOH"/>
    <property type="match status" value="1"/>
</dbReference>
<dbReference type="SUPFAM" id="SSF158472">
    <property type="entry name" value="HAMP domain-like"/>
    <property type="match status" value="1"/>
</dbReference>
<feature type="transmembrane region" description="Helical" evidence="11">
    <location>
        <begin position="152"/>
        <end position="175"/>
    </location>
</feature>
<dbReference type="AlphaFoldDB" id="A0A8J2XR89"/>
<evidence type="ECO:0000256" key="7">
    <source>
        <dbReference type="ARBA" id="ARBA00022777"/>
    </source>
</evidence>
<dbReference type="Gene3D" id="1.10.287.130">
    <property type="match status" value="1"/>
</dbReference>
<dbReference type="SMART" id="SM00388">
    <property type="entry name" value="HisKA"/>
    <property type="match status" value="1"/>
</dbReference>
<reference evidence="14" key="2">
    <citation type="submission" date="2020-09" db="EMBL/GenBank/DDBJ databases">
        <authorList>
            <person name="Sun Q."/>
            <person name="Zhou Y."/>
        </authorList>
    </citation>
    <scope>NUCLEOTIDE SEQUENCE</scope>
    <source>
        <strain evidence="14">CGMCC 1.15448</strain>
    </source>
</reference>
<gene>
    <name evidence="14" type="ORF">GCM10011511_09180</name>
</gene>
<dbReference type="CDD" id="cd00082">
    <property type="entry name" value="HisKA"/>
    <property type="match status" value="1"/>
</dbReference>
<dbReference type="InterPro" id="IPR050428">
    <property type="entry name" value="TCS_sensor_his_kinase"/>
</dbReference>
<dbReference type="InterPro" id="IPR036097">
    <property type="entry name" value="HisK_dim/P_sf"/>
</dbReference>
<evidence type="ECO:0000256" key="2">
    <source>
        <dbReference type="ARBA" id="ARBA00004370"/>
    </source>
</evidence>
<evidence type="ECO:0000256" key="8">
    <source>
        <dbReference type="ARBA" id="ARBA00022989"/>
    </source>
</evidence>
<evidence type="ECO:0000256" key="9">
    <source>
        <dbReference type="ARBA" id="ARBA00023012"/>
    </source>
</evidence>
<feature type="transmembrane region" description="Helical" evidence="11">
    <location>
        <begin position="7"/>
        <end position="29"/>
    </location>
</feature>
<dbReference type="SMART" id="SM00387">
    <property type="entry name" value="HATPase_c"/>
    <property type="match status" value="1"/>
</dbReference>
<sequence length="449" mass="51679">MTIRDRLSLQFTLVSAVLLFGVLAGIYLLTSRYRRNDFREQLMDRAITNAQIFLAQDNMSAEKFRDVQKKYPLSLSQEVVRIYDDSDKPVFLTSGSFQWPHETIDRVRKQRTVQLQQGDKYTSGVYYVDNSGNFTVLASAVDTFGQAEMRQLFWVMFVAFFISVFILFFAGRLFARIALSPMIRVMNDVRIIRSTSLDRRLNTKEGKDEINELAITFNNLLEHLQQAFEAQSSFVAHASHELRTPVTSIIGDVEVTLSQQRGEKEYRETLGGVLTEAEKLSDLINTLFELAQTNTGFAEFRELRLDELLWQLKDEWITRMPESRIELQYHLPEDTRKYTIQANNYLLFLAIGNILRNAIKFSHDKVVYCSLFLQNNTPVISIRDKGIGISPEDIPNIFQPFFRGANTFGYAGYGVGLSLADKILRLHNVKVTVRSELNKGTEFLLYFSI</sequence>
<keyword evidence="9" id="KW-0902">Two-component regulatory system</keyword>
<evidence type="ECO:0000256" key="1">
    <source>
        <dbReference type="ARBA" id="ARBA00000085"/>
    </source>
</evidence>
<evidence type="ECO:0000256" key="10">
    <source>
        <dbReference type="ARBA" id="ARBA00023136"/>
    </source>
</evidence>
<dbReference type="CDD" id="cd06225">
    <property type="entry name" value="HAMP"/>
    <property type="match status" value="1"/>
</dbReference>
<comment type="caution">
    <text evidence="14">The sequence shown here is derived from an EMBL/GenBank/DDBJ whole genome shotgun (WGS) entry which is preliminary data.</text>
</comment>
<dbReference type="InterPro" id="IPR036890">
    <property type="entry name" value="HATPase_C_sf"/>
</dbReference>
<evidence type="ECO:0000256" key="11">
    <source>
        <dbReference type="SAM" id="Phobius"/>
    </source>
</evidence>
<dbReference type="InterPro" id="IPR005467">
    <property type="entry name" value="His_kinase_dom"/>
</dbReference>
<feature type="domain" description="HAMP" evidence="13">
    <location>
        <begin position="176"/>
        <end position="229"/>
    </location>
</feature>
<organism evidence="14 15">
    <name type="scientific">Puia dinghuensis</name>
    <dbReference type="NCBI Taxonomy" id="1792502"/>
    <lineage>
        <taxon>Bacteria</taxon>
        <taxon>Pseudomonadati</taxon>
        <taxon>Bacteroidota</taxon>
        <taxon>Chitinophagia</taxon>
        <taxon>Chitinophagales</taxon>
        <taxon>Chitinophagaceae</taxon>
        <taxon>Puia</taxon>
    </lineage>
</organism>
<comment type="catalytic activity">
    <reaction evidence="1">
        <text>ATP + protein L-histidine = ADP + protein N-phospho-L-histidine.</text>
        <dbReference type="EC" id="2.7.13.3"/>
    </reaction>
</comment>
<dbReference type="Pfam" id="PF00672">
    <property type="entry name" value="HAMP"/>
    <property type="match status" value="1"/>
</dbReference>
<protein>
    <recommendedName>
        <fullName evidence="3">histidine kinase</fullName>
        <ecNumber evidence="3">2.7.13.3</ecNumber>
    </recommendedName>
</protein>
<dbReference type="GO" id="GO:0005886">
    <property type="term" value="C:plasma membrane"/>
    <property type="evidence" value="ECO:0007669"/>
    <property type="project" value="TreeGrafter"/>
</dbReference>
<keyword evidence="15" id="KW-1185">Reference proteome</keyword>
<evidence type="ECO:0000256" key="4">
    <source>
        <dbReference type="ARBA" id="ARBA00022553"/>
    </source>
</evidence>
<keyword evidence="4" id="KW-0597">Phosphoprotein</keyword>
<keyword evidence="10 11" id="KW-0472">Membrane</keyword>
<dbReference type="InterPro" id="IPR003660">
    <property type="entry name" value="HAMP_dom"/>
</dbReference>
<dbReference type="GO" id="GO:0000155">
    <property type="term" value="F:phosphorelay sensor kinase activity"/>
    <property type="evidence" value="ECO:0007669"/>
    <property type="project" value="InterPro"/>
</dbReference>
<proteinExistence type="predicted"/>
<keyword evidence="8 11" id="KW-1133">Transmembrane helix</keyword>
<evidence type="ECO:0000259" key="12">
    <source>
        <dbReference type="PROSITE" id="PS50109"/>
    </source>
</evidence>
<evidence type="ECO:0000313" key="14">
    <source>
        <dbReference type="EMBL" id="GGA88163.1"/>
    </source>
</evidence>
<dbReference type="Proteomes" id="UP000607559">
    <property type="component" value="Unassembled WGS sequence"/>
</dbReference>
<dbReference type="Pfam" id="PF00512">
    <property type="entry name" value="HisKA"/>
    <property type="match status" value="1"/>
</dbReference>
<name>A0A8J2XR89_9BACT</name>
<dbReference type="PRINTS" id="PR00344">
    <property type="entry name" value="BCTRLSENSOR"/>
</dbReference>
<dbReference type="Pfam" id="PF02518">
    <property type="entry name" value="HATPase_c"/>
    <property type="match status" value="1"/>
</dbReference>
<keyword evidence="5" id="KW-0808">Transferase</keyword>
<keyword evidence="7 14" id="KW-0418">Kinase</keyword>
<dbReference type="PROSITE" id="PS50885">
    <property type="entry name" value="HAMP"/>
    <property type="match status" value="1"/>
</dbReference>
<evidence type="ECO:0000256" key="3">
    <source>
        <dbReference type="ARBA" id="ARBA00012438"/>
    </source>
</evidence>
<evidence type="ECO:0000259" key="13">
    <source>
        <dbReference type="PROSITE" id="PS50885"/>
    </source>
</evidence>
<dbReference type="SUPFAM" id="SSF55874">
    <property type="entry name" value="ATPase domain of HSP90 chaperone/DNA topoisomerase II/histidine kinase"/>
    <property type="match status" value="1"/>
</dbReference>
<feature type="domain" description="Histidine kinase" evidence="12">
    <location>
        <begin position="237"/>
        <end position="449"/>
    </location>
</feature>
<dbReference type="InterPro" id="IPR004358">
    <property type="entry name" value="Sig_transdc_His_kin-like_C"/>
</dbReference>
<comment type="subcellular location">
    <subcellularLocation>
        <location evidence="2">Membrane</location>
    </subcellularLocation>
</comment>
<dbReference type="SUPFAM" id="SSF47384">
    <property type="entry name" value="Homodimeric domain of signal transducing histidine kinase"/>
    <property type="match status" value="1"/>
</dbReference>
<dbReference type="PANTHER" id="PTHR45436:SF5">
    <property type="entry name" value="SENSOR HISTIDINE KINASE TRCS"/>
    <property type="match status" value="1"/>
</dbReference>
<evidence type="ECO:0000313" key="15">
    <source>
        <dbReference type="Proteomes" id="UP000607559"/>
    </source>
</evidence>
<dbReference type="EC" id="2.7.13.3" evidence="3"/>
<dbReference type="EMBL" id="BMJC01000001">
    <property type="protein sequence ID" value="GGA88163.1"/>
    <property type="molecule type" value="Genomic_DNA"/>
</dbReference>